<name>A0ABD5X144_9EURY</name>
<evidence type="ECO:0000256" key="1">
    <source>
        <dbReference type="ARBA" id="ARBA00009438"/>
    </source>
</evidence>
<dbReference type="InterPro" id="IPR050682">
    <property type="entry name" value="ModA/WtpA"/>
</dbReference>
<keyword evidence="3" id="KW-1185">Reference proteome</keyword>
<protein>
    <submittedName>
        <fullName evidence="2">Extracellular solute-binding protein</fullName>
    </submittedName>
</protein>
<evidence type="ECO:0000313" key="3">
    <source>
        <dbReference type="Proteomes" id="UP001596388"/>
    </source>
</evidence>
<dbReference type="Proteomes" id="UP001596388">
    <property type="component" value="Unassembled WGS sequence"/>
</dbReference>
<organism evidence="2 3">
    <name type="scientific">Halobaculum marinum</name>
    <dbReference type="NCBI Taxonomy" id="3031996"/>
    <lineage>
        <taxon>Archaea</taxon>
        <taxon>Methanobacteriati</taxon>
        <taxon>Methanobacteriota</taxon>
        <taxon>Stenosarchaea group</taxon>
        <taxon>Halobacteria</taxon>
        <taxon>Halobacteriales</taxon>
        <taxon>Haloferacaceae</taxon>
        <taxon>Halobaculum</taxon>
    </lineage>
</organism>
<proteinExistence type="inferred from homology"/>
<dbReference type="Pfam" id="PF13531">
    <property type="entry name" value="SBP_bac_11"/>
    <property type="match status" value="1"/>
</dbReference>
<comment type="similarity">
    <text evidence="1">Belongs to the bacterial solute-binding protein 1 family. WtpA subfamily.</text>
</comment>
<evidence type="ECO:0000313" key="2">
    <source>
        <dbReference type="EMBL" id="MFC7097933.1"/>
    </source>
</evidence>
<dbReference type="PANTHER" id="PTHR30632">
    <property type="entry name" value="MOLYBDATE-BINDING PERIPLASMIC PROTEIN"/>
    <property type="match status" value="1"/>
</dbReference>
<dbReference type="CDD" id="cd13540">
    <property type="entry name" value="PBP2_ModA_WtpA"/>
    <property type="match status" value="1"/>
</dbReference>
<comment type="caution">
    <text evidence="2">The sequence shown here is derived from an EMBL/GenBank/DDBJ whole genome shotgun (WGS) entry which is preliminary data.</text>
</comment>
<dbReference type="Gene3D" id="3.40.190.10">
    <property type="entry name" value="Periplasmic binding protein-like II"/>
    <property type="match status" value="2"/>
</dbReference>
<sequence length="287" mass="30347">MQTTRRAVVSTLATGAGVGGVVGSTGCLGAPTRTSVSVLAAGSLARAVEERLRPAVDAPLDTEFRGSAVCARLVRDGLRDPDVLVLADPVLFGGLAERYTAFATNEVVVAYHPDTAGGRAVRDAECPFDPLLDRDFRWGRTDPDADPLGYRTLFALRLAEQRWGRPYPDALAPGQLFPEAELLAVFETGELDAAVVYRNMAVDHGVPFRSLPPAVNLGSPAHADAYAGESYELPDGTVVRGAPIRYGAVARRSDPAVASVFETVVDAEWAGDALAVPASYPSEERLG</sequence>
<dbReference type="GeneID" id="79271151"/>
<accession>A0ABD5X144</accession>
<dbReference type="RefSeq" id="WP_276237574.1">
    <property type="nucleotide sequence ID" value="NZ_CP119989.1"/>
</dbReference>
<reference evidence="2 3" key="1">
    <citation type="journal article" date="2019" name="Int. J. Syst. Evol. Microbiol.">
        <title>The Global Catalogue of Microorganisms (GCM) 10K type strain sequencing project: providing services to taxonomists for standard genome sequencing and annotation.</title>
        <authorList>
            <consortium name="The Broad Institute Genomics Platform"/>
            <consortium name="The Broad Institute Genome Sequencing Center for Infectious Disease"/>
            <person name="Wu L."/>
            <person name="Ma J."/>
        </authorList>
    </citation>
    <scope>NUCLEOTIDE SEQUENCE [LARGE SCALE GENOMIC DNA]</scope>
    <source>
        <strain evidence="2 3">DT55</strain>
    </source>
</reference>
<gene>
    <name evidence="2" type="ORF">ACFQKD_11515</name>
</gene>
<dbReference type="PROSITE" id="PS51257">
    <property type="entry name" value="PROKAR_LIPOPROTEIN"/>
    <property type="match status" value="1"/>
</dbReference>
<dbReference type="SUPFAM" id="SSF53850">
    <property type="entry name" value="Periplasmic binding protein-like II"/>
    <property type="match status" value="1"/>
</dbReference>
<dbReference type="PANTHER" id="PTHR30632:SF16">
    <property type="entry name" value="MOLYBDATE_TUNGSTATE-BINDING PROTEIN WTPA"/>
    <property type="match status" value="1"/>
</dbReference>
<dbReference type="AlphaFoldDB" id="A0ABD5X144"/>
<dbReference type="EMBL" id="JBHTAG010000003">
    <property type="protein sequence ID" value="MFC7097933.1"/>
    <property type="molecule type" value="Genomic_DNA"/>
</dbReference>